<sequence length="273" mass="30458">MMKKNQAKLLLPLLAILVILGCATKREAKTEKPIKVMAYNIHIASPPSIKPDFSFTDLDAVADVINREKPDLVSLQEVDKYTARSGKQSHQANDLGAKTGMYAHFADAVDRSEGVQGVAILSKYPIKKADQYKLPVPQGSKGETRSIALVIVEIAGKDVLFCSTHIDHMSDETRQFQVNQILTILAKYKGYPIIFSGDLNMQPNSPVFKSFDGVLNPSTNQLLTFPSVKPKLILDYILFNNQFNDAFTFKRYYTVDEKYASDHLPLVAEFVAK</sequence>
<dbReference type="InterPro" id="IPR005135">
    <property type="entry name" value="Endo/exonuclease/phosphatase"/>
</dbReference>
<dbReference type="SUPFAM" id="SSF56219">
    <property type="entry name" value="DNase I-like"/>
    <property type="match status" value="1"/>
</dbReference>
<organism evidence="3 4">
    <name type="scientific">Sphingobacterium zhuxiongii</name>
    <dbReference type="NCBI Taxonomy" id="2662364"/>
    <lineage>
        <taxon>Bacteria</taxon>
        <taxon>Pseudomonadati</taxon>
        <taxon>Bacteroidota</taxon>
        <taxon>Sphingobacteriia</taxon>
        <taxon>Sphingobacteriales</taxon>
        <taxon>Sphingobacteriaceae</taxon>
        <taxon>Sphingobacterium</taxon>
    </lineage>
</organism>
<dbReference type="GO" id="GO:0016020">
    <property type="term" value="C:membrane"/>
    <property type="evidence" value="ECO:0007669"/>
    <property type="project" value="GOC"/>
</dbReference>
<accession>A0A5Q0QBC9</accession>
<dbReference type="InterPro" id="IPR036691">
    <property type="entry name" value="Endo/exonu/phosph_ase_sf"/>
</dbReference>
<keyword evidence="3" id="KW-0255">Endonuclease</keyword>
<evidence type="ECO:0000313" key="3">
    <source>
        <dbReference type="EMBL" id="QGA26574.1"/>
    </source>
</evidence>
<dbReference type="KEGG" id="sphe:GFH32_09655"/>
<dbReference type="Pfam" id="PF03372">
    <property type="entry name" value="Exo_endo_phos"/>
    <property type="match status" value="1"/>
</dbReference>
<keyword evidence="3" id="KW-0378">Hydrolase</keyword>
<dbReference type="EMBL" id="CP045652">
    <property type="protein sequence ID" value="QGA26574.1"/>
    <property type="molecule type" value="Genomic_DNA"/>
</dbReference>
<reference evidence="3 4" key="1">
    <citation type="submission" date="2019-10" db="EMBL/GenBank/DDBJ databases">
        <authorList>
            <person name="Dong K."/>
        </authorList>
    </citation>
    <scope>NUCLEOTIDE SEQUENCE [LARGE SCALE GENOMIC DNA]</scope>
    <source>
        <strain evidence="4">dk4302</strain>
    </source>
</reference>
<keyword evidence="1" id="KW-0732">Signal</keyword>
<proteinExistence type="predicted"/>
<dbReference type="Gene3D" id="3.60.10.10">
    <property type="entry name" value="Endonuclease/exonuclease/phosphatase"/>
    <property type="match status" value="1"/>
</dbReference>
<dbReference type="PANTHER" id="PTHR14859:SF15">
    <property type="entry name" value="ENDONUCLEASE_EXONUCLEASE_PHOSPHATASE DOMAIN-CONTAINING PROTEIN"/>
    <property type="match status" value="1"/>
</dbReference>
<keyword evidence="4" id="KW-1185">Reference proteome</keyword>
<dbReference type="GO" id="GO:0006506">
    <property type="term" value="P:GPI anchor biosynthetic process"/>
    <property type="evidence" value="ECO:0007669"/>
    <property type="project" value="TreeGrafter"/>
</dbReference>
<feature type="chain" id="PRO_5024874032" evidence="1">
    <location>
        <begin position="29"/>
        <end position="273"/>
    </location>
</feature>
<dbReference type="AlphaFoldDB" id="A0A5Q0QBC9"/>
<protein>
    <submittedName>
        <fullName evidence="3">Endonuclease</fullName>
    </submittedName>
</protein>
<gene>
    <name evidence="3" type="ORF">GFH32_09655</name>
</gene>
<dbReference type="RefSeq" id="WP_153511423.1">
    <property type="nucleotide sequence ID" value="NZ_CP045652.1"/>
</dbReference>
<dbReference type="GO" id="GO:0004519">
    <property type="term" value="F:endonuclease activity"/>
    <property type="evidence" value="ECO:0007669"/>
    <property type="project" value="UniProtKB-KW"/>
</dbReference>
<dbReference type="PANTHER" id="PTHR14859">
    <property type="entry name" value="CALCOFLUOR WHITE HYPERSENSITIVE PROTEIN PRECURSOR"/>
    <property type="match status" value="1"/>
</dbReference>
<dbReference type="Proteomes" id="UP000326921">
    <property type="component" value="Chromosome"/>
</dbReference>
<evidence type="ECO:0000313" key="4">
    <source>
        <dbReference type="Proteomes" id="UP000326921"/>
    </source>
</evidence>
<feature type="domain" description="Endonuclease/exonuclease/phosphatase" evidence="2">
    <location>
        <begin position="57"/>
        <end position="263"/>
    </location>
</feature>
<keyword evidence="3" id="KW-0540">Nuclease</keyword>
<evidence type="ECO:0000259" key="2">
    <source>
        <dbReference type="Pfam" id="PF03372"/>
    </source>
</evidence>
<name>A0A5Q0QBC9_9SPHI</name>
<dbReference type="InterPro" id="IPR051916">
    <property type="entry name" value="GPI-anchor_lipid_remodeler"/>
</dbReference>
<feature type="signal peptide" evidence="1">
    <location>
        <begin position="1"/>
        <end position="28"/>
    </location>
</feature>
<evidence type="ECO:0000256" key="1">
    <source>
        <dbReference type="SAM" id="SignalP"/>
    </source>
</evidence>
<dbReference type="PROSITE" id="PS51257">
    <property type="entry name" value="PROKAR_LIPOPROTEIN"/>
    <property type="match status" value="1"/>
</dbReference>